<feature type="domain" description="Response regulatory" evidence="7">
    <location>
        <begin position="6"/>
        <end position="122"/>
    </location>
</feature>
<evidence type="ECO:0000256" key="3">
    <source>
        <dbReference type="ARBA" id="ARBA00023125"/>
    </source>
</evidence>
<organism evidence="8 9">
    <name type="scientific">Kribbella steppae</name>
    <dbReference type="NCBI Taxonomy" id="2512223"/>
    <lineage>
        <taxon>Bacteria</taxon>
        <taxon>Bacillati</taxon>
        <taxon>Actinomycetota</taxon>
        <taxon>Actinomycetes</taxon>
        <taxon>Propionibacteriales</taxon>
        <taxon>Kribbellaceae</taxon>
        <taxon>Kribbella</taxon>
    </lineage>
</organism>
<keyword evidence="2" id="KW-0805">Transcription regulation</keyword>
<proteinExistence type="predicted"/>
<dbReference type="SUPFAM" id="SSF46894">
    <property type="entry name" value="C-terminal effector domain of the bipartite response regulators"/>
    <property type="match status" value="1"/>
</dbReference>
<dbReference type="SUPFAM" id="SSF52172">
    <property type="entry name" value="CheY-like"/>
    <property type="match status" value="1"/>
</dbReference>
<evidence type="ECO:0000256" key="2">
    <source>
        <dbReference type="ARBA" id="ARBA00023015"/>
    </source>
</evidence>
<dbReference type="OrthoDB" id="9808843at2"/>
<comment type="caution">
    <text evidence="8">The sequence shown here is derived from an EMBL/GenBank/DDBJ whole genome shotgun (WGS) entry which is preliminary data.</text>
</comment>
<dbReference type="PROSITE" id="PS50043">
    <property type="entry name" value="HTH_LUXR_2"/>
    <property type="match status" value="1"/>
</dbReference>
<evidence type="ECO:0000259" key="7">
    <source>
        <dbReference type="PROSITE" id="PS50110"/>
    </source>
</evidence>
<dbReference type="PRINTS" id="PR00038">
    <property type="entry name" value="HTHLUXR"/>
</dbReference>
<reference evidence="8 9" key="1">
    <citation type="journal article" date="2015" name="Stand. Genomic Sci.">
        <title>Genomic Encyclopedia of Bacterial and Archaeal Type Strains, Phase III: the genomes of soil and plant-associated and newly described type strains.</title>
        <authorList>
            <person name="Whitman W.B."/>
            <person name="Woyke T."/>
            <person name="Klenk H.P."/>
            <person name="Zhou Y."/>
            <person name="Lilburn T.G."/>
            <person name="Beck B.J."/>
            <person name="De Vos P."/>
            <person name="Vandamme P."/>
            <person name="Eisen J.A."/>
            <person name="Garrity G."/>
            <person name="Hugenholtz P."/>
            <person name="Kyrpides N.C."/>
        </authorList>
    </citation>
    <scope>NUCLEOTIDE SEQUENCE [LARGE SCALE GENOMIC DNA]</scope>
    <source>
        <strain evidence="8 9">VKM Ac-2572</strain>
    </source>
</reference>
<dbReference type="GO" id="GO:0000160">
    <property type="term" value="P:phosphorelay signal transduction system"/>
    <property type="evidence" value="ECO:0007669"/>
    <property type="project" value="InterPro"/>
</dbReference>
<dbReference type="GO" id="GO:0006355">
    <property type="term" value="P:regulation of DNA-templated transcription"/>
    <property type="evidence" value="ECO:0007669"/>
    <property type="project" value="InterPro"/>
</dbReference>
<dbReference type="SMART" id="SM00421">
    <property type="entry name" value="HTH_LUXR"/>
    <property type="match status" value="1"/>
</dbReference>
<dbReference type="EMBL" id="SLWN01000002">
    <property type="protein sequence ID" value="TCO34229.1"/>
    <property type="molecule type" value="Genomic_DNA"/>
</dbReference>
<keyword evidence="1 5" id="KW-0597">Phosphoprotein</keyword>
<evidence type="ECO:0000313" key="9">
    <source>
        <dbReference type="Proteomes" id="UP000294508"/>
    </source>
</evidence>
<dbReference type="Gene3D" id="3.40.50.2300">
    <property type="match status" value="1"/>
</dbReference>
<dbReference type="AlphaFoldDB" id="A0A4R2HTA2"/>
<dbReference type="SMART" id="SM00448">
    <property type="entry name" value="REC"/>
    <property type="match status" value="1"/>
</dbReference>
<sequence>MQSPITVVVIDGHTLTRYGLFRLVSADTGITVVGECGLASEAPALVASSRPDVVVLDVALPDADGLQLARELRDRHAELGIVVLTAQAEDDVLFRALETGVSAFVHKTAPNTEVLGAIRHAAVAAASFTATGLAHALARRAQVAAEPVGFPAGGMLLSPREFEVLSLLATGLSVPAIAGTMFVSLSTAKTYVSRVYEKLGAANRASAIMTAMRLGLIKPELSVMA</sequence>
<gene>
    <name evidence="8" type="ORF">EV652_102295</name>
</gene>
<dbReference type="CDD" id="cd17535">
    <property type="entry name" value="REC_NarL-like"/>
    <property type="match status" value="1"/>
</dbReference>
<name>A0A4R2HTA2_9ACTN</name>
<keyword evidence="3 8" id="KW-0238">DNA-binding</keyword>
<dbReference type="GO" id="GO:0003677">
    <property type="term" value="F:DNA binding"/>
    <property type="evidence" value="ECO:0007669"/>
    <property type="project" value="UniProtKB-KW"/>
</dbReference>
<dbReference type="Proteomes" id="UP000294508">
    <property type="component" value="Unassembled WGS sequence"/>
</dbReference>
<dbReference type="InterPro" id="IPR039420">
    <property type="entry name" value="WalR-like"/>
</dbReference>
<dbReference type="PANTHER" id="PTHR43214:SF24">
    <property type="entry name" value="TRANSCRIPTIONAL REGULATORY PROTEIN NARL-RELATED"/>
    <property type="match status" value="1"/>
</dbReference>
<dbReference type="InterPro" id="IPR058245">
    <property type="entry name" value="NreC/VraR/RcsB-like_REC"/>
</dbReference>
<protein>
    <submittedName>
        <fullName evidence="8">DNA-binding NarL/FixJ family response regulator</fullName>
    </submittedName>
</protein>
<evidence type="ECO:0000256" key="5">
    <source>
        <dbReference type="PROSITE-ProRule" id="PRU00169"/>
    </source>
</evidence>
<feature type="modified residue" description="4-aspartylphosphate" evidence="5">
    <location>
        <position position="57"/>
    </location>
</feature>
<dbReference type="PANTHER" id="PTHR43214">
    <property type="entry name" value="TWO-COMPONENT RESPONSE REGULATOR"/>
    <property type="match status" value="1"/>
</dbReference>
<dbReference type="PROSITE" id="PS50110">
    <property type="entry name" value="RESPONSE_REGULATORY"/>
    <property type="match status" value="1"/>
</dbReference>
<accession>A0A4R2HTA2</accession>
<dbReference type="CDD" id="cd06170">
    <property type="entry name" value="LuxR_C_like"/>
    <property type="match status" value="1"/>
</dbReference>
<evidence type="ECO:0000256" key="4">
    <source>
        <dbReference type="ARBA" id="ARBA00023163"/>
    </source>
</evidence>
<dbReference type="Pfam" id="PF00196">
    <property type="entry name" value="GerE"/>
    <property type="match status" value="1"/>
</dbReference>
<keyword evidence="4" id="KW-0804">Transcription</keyword>
<keyword evidence="9" id="KW-1185">Reference proteome</keyword>
<dbReference type="InterPro" id="IPR011006">
    <property type="entry name" value="CheY-like_superfamily"/>
</dbReference>
<evidence type="ECO:0000313" key="8">
    <source>
        <dbReference type="EMBL" id="TCO34229.1"/>
    </source>
</evidence>
<dbReference type="Pfam" id="PF00072">
    <property type="entry name" value="Response_reg"/>
    <property type="match status" value="1"/>
</dbReference>
<evidence type="ECO:0000259" key="6">
    <source>
        <dbReference type="PROSITE" id="PS50043"/>
    </source>
</evidence>
<dbReference type="RefSeq" id="WP_132208027.1">
    <property type="nucleotide sequence ID" value="NZ_SLWN01000002.1"/>
</dbReference>
<dbReference type="InterPro" id="IPR000792">
    <property type="entry name" value="Tscrpt_reg_LuxR_C"/>
</dbReference>
<evidence type="ECO:0000256" key="1">
    <source>
        <dbReference type="ARBA" id="ARBA00022553"/>
    </source>
</evidence>
<feature type="domain" description="HTH luxR-type" evidence="6">
    <location>
        <begin position="150"/>
        <end position="215"/>
    </location>
</feature>
<dbReference type="InterPro" id="IPR001789">
    <property type="entry name" value="Sig_transdc_resp-reg_receiver"/>
</dbReference>
<dbReference type="InterPro" id="IPR016032">
    <property type="entry name" value="Sig_transdc_resp-reg_C-effctor"/>
</dbReference>